<name>A0A3R7EID8_9ACTN</name>
<evidence type="ECO:0000313" key="4">
    <source>
        <dbReference type="Proteomes" id="UP000028058"/>
    </source>
</evidence>
<dbReference type="Proteomes" id="UP000028058">
    <property type="component" value="Unassembled WGS sequence"/>
</dbReference>
<organism evidence="3 4">
    <name type="scientific">Streptomyces xinghaiensis</name>
    <dbReference type="NCBI Taxonomy" id="1038928"/>
    <lineage>
        <taxon>Bacteria</taxon>
        <taxon>Bacillati</taxon>
        <taxon>Actinomycetota</taxon>
        <taxon>Actinomycetes</taxon>
        <taxon>Kitasatosporales</taxon>
        <taxon>Streptomycetaceae</taxon>
        <taxon>Streptomyces</taxon>
    </lineage>
</organism>
<dbReference type="InterPro" id="IPR057326">
    <property type="entry name" value="KR_dom"/>
</dbReference>
<dbReference type="AlphaFoldDB" id="A0A3R7EID8"/>
<feature type="domain" description="Ketoreductase" evidence="2">
    <location>
        <begin position="10"/>
        <end position="245"/>
    </location>
</feature>
<evidence type="ECO:0000256" key="1">
    <source>
        <dbReference type="ARBA" id="ARBA00007637"/>
    </source>
</evidence>
<dbReference type="EMBL" id="JNAD02000027">
    <property type="protein sequence ID" value="RKM89875.1"/>
    <property type="molecule type" value="Genomic_DNA"/>
</dbReference>
<sequence length="336" mass="36085">MRAAGDWAGRTVVVTGALGFIGSHYAERLAALGARVVGLHRSARPAAGAEPAAPAAGRSCLVRADLCDEAATRRAFQEWAPGADVVIHCAGLDGNAQYKRDHSASVLDANVRGTAHVLNTARDTGAGAVVLLSSTEVYCAPRDSPAREDEEIRRYVPHAGNGYVLSKIFCEIMAELHGAEFGSRIFRVRPGNVYGPRDGNGGTRTRVIPSMVARAAAGETIEIWGDGRQTRSFIHVEDLVNATLRMVEADKYPVMNIGSPEEVSILDLARTVVSAVGGKGGIRTYPDKPSGPPAQRLDLSRMRDVTGCEPRPLRVGIEQTIRWYRGHHRPSRAPHS</sequence>
<dbReference type="OrthoDB" id="9801785at2"/>
<dbReference type="InterPro" id="IPR036291">
    <property type="entry name" value="NAD(P)-bd_dom_sf"/>
</dbReference>
<evidence type="ECO:0000313" key="3">
    <source>
        <dbReference type="EMBL" id="RKM89875.1"/>
    </source>
</evidence>
<accession>A0A3R7EID8</accession>
<dbReference type="PANTHER" id="PTHR43000">
    <property type="entry name" value="DTDP-D-GLUCOSE 4,6-DEHYDRATASE-RELATED"/>
    <property type="match status" value="1"/>
</dbReference>
<dbReference type="InterPro" id="IPR001509">
    <property type="entry name" value="Epimerase_deHydtase"/>
</dbReference>
<keyword evidence="4" id="KW-1185">Reference proteome</keyword>
<gene>
    <name evidence="3" type="ORF">SFRA_032495</name>
</gene>
<proteinExistence type="inferred from homology"/>
<dbReference type="Pfam" id="PF01370">
    <property type="entry name" value="Epimerase"/>
    <property type="match status" value="1"/>
</dbReference>
<comment type="similarity">
    <text evidence="1">Belongs to the NAD(P)-dependent epimerase/dehydratase family.</text>
</comment>
<dbReference type="SUPFAM" id="SSF51735">
    <property type="entry name" value="NAD(P)-binding Rossmann-fold domains"/>
    <property type="match status" value="1"/>
</dbReference>
<reference evidence="3 4" key="1">
    <citation type="journal article" date="2014" name="Genome Announc.">
        <title>Draft Genome Sequence of Streptomyces fradiae ATCC 19609, a Strain Highly Sensitive to Antibiotics.</title>
        <authorList>
            <person name="Bekker O.B."/>
            <person name="Klimina K.M."/>
            <person name="Vatlin A.A."/>
            <person name="Zakharevich N.V."/>
            <person name="Kasianov A.S."/>
            <person name="Danilenko V.N."/>
        </authorList>
    </citation>
    <scope>NUCLEOTIDE SEQUENCE [LARGE SCALE GENOMIC DNA]</scope>
    <source>
        <strain evidence="3 4">ATCC 19609</strain>
    </source>
</reference>
<comment type="caution">
    <text evidence="3">The sequence shown here is derived from an EMBL/GenBank/DDBJ whole genome shotgun (WGS) entry which is preliminary data.</text>
</comment>
<dbReference type="SMART" id="SM00822">
    <property type="entry name" value="PKS_KR"/>
    <property type="match status" value="1"/>
</dbReference>
<dbReference type="Gene3D" id="3.40.50.720">
    <property type="entry name" value="NAD(P)-binding Rossmann-like Domain"/>
    <property type="match status" value="1"/>
</dbReference>
<dbReference type="SMR" id="A0A3R7EID8"/>
<protein>
    <submittedName>
        <fullName evidence="3">NAD(P)-dependent oxidoreductase</fullName>
    </submittedName>
</protein>
<evidence type="ECO:0000259" key="2">
    <source>
        <dbReference type="SMART" id="SM00822"/>
    </source>
</evidence>
<dbReference type="RefSeq" id="WP_043470775.1">
    <property type="nucleotide sequence ID" value="NZ_JNAD02000027.1"/>
</dbReference>